<keyword evidence="2" id="KW-1185">Reference proteome</keyword>
<accession>A0AA36B0E6</accession>
<gene>
    <name evidence="1" type="ORF">OCTVUL_1B016377</name>
</gene>
<evidence type="ECO:0000313" key="1">
    <source>
        <dbReference type="EMBL" id="CAI9725643.1"/>
    </source>
</evidence>
<name>A0AA36B0E6_OCTVU</name>
<dbReference type="Proteomes" id="UP001162480">
    <property type="component" value="Chromosome 7"/>
</dbReference>
<dbReference type="AlphaFoldDB" id="A0AA36B0E6"/>
<evidence type="ECO:0000313" key="2">
    <source>
        <dbReference type="Proteomes" id="UP001162480"/>
    </source>
</evidence>
<reference evidence="1" key="1">
    <citation type="submission" date="2023-08" db="EMBL/GenBank/DDBJ databases">
        <authorList>
            <person name="Alioto T."/>
            <person name="Alioto T."/>
            <person name="Gomez Garrido J."/>
        </authorList>
    </citation>
    <scope>NUCLEOTIDE SEQUENCE</scope>
</reference>
<sequence>MVAFSDSTKKVLCDATNIWGHFDQRAYAHREEVEIMEYVGGVRRARGDLYLNTVTYNIFNRKVGAGGSYGGGDSAGGSGCCGGGGGGGGGVWVLTW</sequence>
<organism evidence="1 2">
    <name type="scientific">Octopus vulgaris</name>
    <name type="common">Common octopus</name>
    <dbReference type="NCBI Taxonomy" id="6645"/>
    <lineage>
        <taxon>Eukaryota</taxon>
        <taxon>Metazoa</taxon>
        <taxon>Spiralia</taxon>
        <taxon>Lophotrochozoa</taxon>
        <taxon>Mollusca</taxon>
        <taxon>Cephalopoda</taxon>
        <taxon>Coleoidea</taxon>
        <taxon>Octopodiformes</taxon>
        <taxon>Octopoda</taxon>
        <taxon>Incirrata</taxon>
        <taxon>Octopodidae</taxon>
        <taxon>Octopus</taxon>
    </lineage>
</organism>
<proteinExistence type="predicted"/>
<protein>
    <submittedName>
        <fullName evidence="1">Uncharacterized protein</fullName>
    </submittedName>
</protein>
<dbReference type="EMBL" id="OX597820">
    <property type="protein sequence ID" value="CAI9725643.1"/>
    <property type="molecule type" value="Genomic_DNA"/>
</dbReference>